<dbReference type="KEGG" id="fho:H9Q81_01340"/>
<evidence type="ECO:0008006" key="3">
    <source>
        <dbReference type="Google" id="ProtNLM"/>
    </source>
</evidence>
<protein>
    <recommendedName>
        <fullName evidence="3">Phage protein</fullName>
    </recommendedName>
</protein>
<evidence type="ECO:0000313" key="1">
    <source>
        <dbReference type="EMBL" id="QNM15513.1"/>
    </source>
</evidence>
<reference evidence="1 2" key="1">
    <citation type="submission" date="2020-08" db="EMBL/GenBank/DDBJ databases">
        <authorList>
            <person name="Liu C."/>
            <person name="Sun Q."/>
        </authorList>
    </citation>
    <scope>NUCLEOTIDE SEQUENCE [LARGE SCALE GENOMIC DNA]</scope>
    <source>
        <strain evidence="1 2">NSJ-57</strain>
    </source>
</reference>
<proteinExistence type="predicted"/>
<name>A0A7G9GXI1_9FUSO</name>
<evidence type="ECO:0000313" key="2">
    <source>
        <dbReference type="Proteomes" id="UP000515913"/>
    </source>
</evidence>
<dbReference type="Proteomes" id="UP000515913">
    <property type="component" value="Chromosome"/>
</dbReference>
<dbReference type="RefSeq" id="WP_187422979.1">
    <property type="nucleotide sequence ID" value="NZ_CP060637.1"/>
</dbReference>
<accession>A0A7G9GXI1</accession>
<gene>
    <name evidence="1" type="ORF">H9Q81_01340</name>
</gene>
<sequence>MFEVEIDDVLKEKLTKTFEKMPKIAKKSLSESLKKAIREFRKSNIEKIKENYSIDDFYIKAGSFKISAKNGEGTLAASTKKTGIEHFSISQKYPGRPKERIKATIKSSKTTEMSTMFWAFYKKPGKRFTVGLFFRNRESNERHITMAKTASLFGMSREPTKEELHKMEELFLKNLRAEMTQIWES</sequence>
<keyword evidence="2" id="KW-1185">Reference proteome</keyword>
<dbReference type="AlphaFoldDB" id="A0A7G9GXI1"/>
<dbReference type="EMBL" id="CP060637">
    <property type="protein sequence ID" value="QNM15513.1"/>
    <property type="molecule type" value="Genomic_DNA"/>
</dbReference>
<organism evidence="1 2">
    <name type="scientific">Fusobacterium hominis</name>
    <dbReference type="NCBI Taxonomy" id="2764326"/>
    <lineage>
        <taxon>Bacteria</taxon>
        <taxon>Fusobacteriati</taxon>
        <taxon>Fusobacteriota</taxon>
        <taxon>Fusobacteriia</taxon>
        <taxon>Fusobacteriales</taxon>
        <taxon>Fusobacteriaceae</taxon>
        <taxon>Fusobacterium</taxon>
    </lineage>
</organism>